<dbReference type="Gene3D" id="1.10.630.10">
    <property type="entry name" value="Cytochrome P450"/>
    <property type="match status" value="1"/>
</dbReference>
<dbReference type="AlphaFoldDB" id="A0AAN6XMM3"/>
<keyword evidence="6" id="KW-0408">Iron</keyword>
<dbReference type="PANTHER" id="PTHR24305">
    <property type="entry name" value="CYTOCHROME P450"/>
    <property type="match status" value="1"/>
</dbReference>
<dbReference type="CDD" id="cd11062">
    <property type="entry name" value="CYP58-like"/>
    <property type="match status" value="1"/>
</dbReference>
<evidence type="ECO:0000256" key="2">
    <source>
        <dbReference type="ARBA" id="ARBA00010617"/>
    </source>
</evidence>
<name>A0AAN6XMM3_9PEZI</name>
<dbReference type="GO" id="GO:0004497">
    <property type="term" value="F:monooxygenase activity"/>
    <property type="evidence" value="ECO:0007669"/>
    <property type="project" value="UniProtKB-KW"/>
</dbReference>
<keyword evidence="8" id="KW-1133">Transmembrane helix</keyword>
<dbReference type="SUPFAM" id="SSF48264">
    <property type="entry name" value="Cytochrome P450"/>
    <property type="match status" value="1"/>
</dbReference>
<evidence type="ECO:0000256" key="1">
    <source>
        <dbReference type="ARBA" id="ARBA00001971"/>
    </source>
</evidence>
<evidence type="ECO:0000256" key="3">
    <source>
        <dbReference type="ARBA" id="ARBA00022617"/>
    </source>
</evidence>
<comment type="caution">
    <text evidence="9">The sequence shown here is derived from an EMBL/GenBank/DDBJ whole genome shotgun (WGS) entry which is preliminary data.</text>
</comment>
<gene>
    <name evidence="9" type="ORF">QBC40DRAFT_317200</name>
</gene>
<reference evidence="9" key="1">
    <citation type="journal article" date="2023" name="Mol. Phylogenet. Evol.">
        <title>Genome-scale phylogeny and comparative genomics of the fungal order Sordariales.</title>
        <authorList>
            <person name="Hensen N."/>
            <person name="Bonometti L."/>
            <person name="Westerberg I."/>
            <person name="Brannstrom I.O."/>
            <person name="Guillou S."/>
            <person name="Cros-Aarteil S."/>
            <person name="Calhoun S."/>
            <person name="Haridas S."/>
            <person name="Kuo A."/>
            <person name="Mondo S."/>
            <person name="Pangilinan J."/>
            <person name="Riley R."/>
            <person name="LaButti K."/>
            <person name="Andreopoulos B."/>
            <person name="Lipzen A."/>
            <person name="Chen C."/>
            <person name="Yan M."/>
            <person name="Daum C."/>
            <person name="Ng V."/>
            <person name="Clum A."/>
            <person name="Steindorff A."/>
            <person name="Ohm R.A."/>
            <person name="Martin F."/>
            <person name="Silar P."/>
            <person name="Natvig D.O."/>
            <person name="Lalanne C."/>
            <person name="Gautier V."/>
            <person name="Ament-Velasquez S.L."/>
            <person name="Kruys A."/>
            <person name="Hutchinson M.I."/>
            <person name="Powell A.J."/>
            <person name="Barry K."/>
            <person name="Miller A.N."/>
            <person name="Grigoriev I.V."/>
            <person name="Debuchy R."/>
            <person name="Gladieux P."/>
            <person name="Hiltunen Thoren M."/>
            <person name="Johannesson H."/>
        </authorList>
    </citation>
    <scope>NUCLEOTIDE SEQUENCE</scope>
    <source>
        <strain evidence="9">CBS 315.58</strain>
    </source>
</reference>
<organism evidence="9 10">
    <name type="scientific">Triangularia verruculosa</name>
    <dbReference type="NCBI Taxonomy" id="2587418"/>
    <lineage>
        <taxon>Eukaryota</taxon>
        <taxon>Fungi</taxon>
        <taxon>Dikarya</taxon>
        <taxon>Ascomycota</taxon>
        <taxon>Pezizomycotina</taxon>
        <taxon>Sordariomycetes</taxon>
        <taxon>Sordariomycetidae</taxon>
        <taxon>Sordariales</taxon>
        <taxon>Podosporaceae</taxon>
        <taxon>Triangularia</taxon>
    </lineage>
</organism>
<keyword evidence="5" id="KW-0560">Oxidoreductase</keyword>
<keyword evidence="3" id="KW-0349">Heme</keyword>
<evidence type="ECO:0000256" key="5">
    <source>
        <dbReference type="ARBA" id="ARBA00023002"/>
    </source>
</evidence>
<keyword evidence="8" id="KW-0472">Membrane</keyword>
<evidence type="ECO:0000256" key="4">
    <source>
        <dbReference type="ARBA" id="ARBA00022723"/>
    </source>
</evidence>
<dbReference type="GO" id="GO:0016705">
    <property type="term" value="F:oxidoreductase activity, acting on paired donors, with incorporation or reduction of molecular oxygen"/>
    <property type="evidence" value="ECO:0007669"/>
    <property type="project" value="InterPro"/>
</dbReference>
<dbReference type="InterPro" id="IPR001128">
    <property type="entry name" value="Cyt_P450"/>
</dbReference>
<dbReference type="PANTHER" id="PTHR24305:SF157">
    <property type="entry name" value="N-ACETYLTRYPTOPHAN 6-HYDROXYLASE IVOC-RELATED"/>
    <property type="match status" value="1"/>
</dbReference>
<keyword evidence="4" id="KW-0479">Metal-binding</keyword>
<dbReference type="InterPro" id="IPR050121">
    <property type="entry name" value="Cytochrome_P450_monoxygenase"/>
</dbReference>
<evidence type="ECO:0000256" key="8">
    <source>
        <dbReference type="SAM" id="Phobius"/>
    </source>
</evidence>
<evidence type="ECO:0000256" key="6">
    <source>
        <dbReference type="ARBA" id="ARBA00023004"/>
    </source>
</evidence>
<dbReference type="GO" id="GO:0005506">
    <property type="term" value="F:iron ion binding"/>
    <property type="evidence" value="ECO:0007669"/>
    <property type="project" value="InterPro"/>
</dbReference>
<protein>
    <submittedName>
        <fullName evidence="9">Cytochrome P450</fullName>
    </submittedName>
</protein>
<keyword evidence="10" id="KW-1185">Reference proteome</keyword>
<evidence type="ECO:0000256" key="7">
    <source>
        <dbReference type="ARBA" id="ARBA00023033"/>
    </source>
</evidence>
<sequence length="486" mass="54973">MSEHLRPLLEAAPSFPVALLGFLFVCLLALCVYRLYLSPLAQFPGPRIAVLTGWYEFYYDIILDGEYVFKIEQLHKEYGPIIRINPWELHASDPILLPQIYSSGVKRRVEKYSWSQSGLRLIEESHFLTESHELHRLRRKPLGTFFSQKNIDNMEPAIWQVSQRIRIKLQTFRGSESVANMNDLFTAVSADLVAALAFDEVALNNRLYKLVKQQFDSSRAARSAFSKLPSPLPDETDEDELLSPDTKLIAHLLHSNLPEQEKTTERVCAELLTVFTATVFNIPRAMVVTTYHILANPAMKKKLCQELDTLLGPDMGSRRRGLTGDTPIWVKLNQAEYLKACVKEGVRLVFGPLRSTARRNLDAPIVYKGWVIPPGTPVGMSAWLLNTDPEVWGPDPLTFRPERWLPGNHKAEMDRNFASMGKGSRTCLGIHLVYVFMRHLLAAMFGPGDQPELRLYETEESDVATTVSGISGIAKKEARGLRVVVR</sequence>
<reference evidence="9" key="2">
    <citation type="submission" date="2023-05" db="EMBL/GenBank/DDBJ databases">
        <authorList>
            <consortium name="Lawrence Berkeley National Laboratory"/>
            <person name="Steindorff A."/>
            <person name="Hensen N."/>
            <person name="Bonometti L."/>
            <person name="Westerberg I."/>
            <person name="Brannstrom I.O."/>
            <person name="Guillou S."/>
            <person name="Cros-Aarteil S."/>
            <person name="Calhoun S."/>
            <person name="Haridas S."/>
            <person name="Kuo A."/>
            <person name="Mondo S."/>
            <person name="Pangilinan J."/>
            <person name="Riley R."/>
            <person name="Labutti K."/>
            <person name="Andreopoulos B."/>
            <person name="Lipzen A."/>
            <person name="Chen C."/>
            <person name="Yanf M."/>
            <person name="Daum C."/>
            <person name="Ng V."/>
            <person name="Clum A."/>
            <person name="Ohm R."/>
            <person name="Martin F."/>
            <person name="Silar P."/>
            <person name="Natvig D."/>
            <person name="Lalanne C."/>
            <person name="Gautier V."/>
            <person name="Ament-Velasquez S.L."/>
            <person name="Kruys A."/>
            <person name="Hutchinson M.I."/>
            <person name="Powell A.J."/>
            <person name="Barry K."/>
            <person name="Miller A.N."/>
            <person name="Grigoriev I.V."/>
            <person name="Debuchy R."/>
            <person name="Gladieux P."/>
            <person name="Thoren M.H."/>
            <person name="Johannesson H."/>
        </authorList>
    </citation>
    <scope>NUCLEOTIDE SEQUENCE</scope>
    <source>
        <strain evidence="9">CBS 315.58</strain>
    </source>
</reference>
<dbReference type="Proteomes" id="UP001303160">
    <property type="component" value="Unassembled WGS sequence"/>
</dbReference>
<comment type="similarity">
    <text evidence="2">Belongs to the cytochrome P450 family.</text>
</comment>
<proteinExistence type="inferred from homology"/>
<keyword evidence="8" id="KW-0812">Transmembrane</keyword>
<comment type="cofactor">
    <cofactor evidence="1">
        <name>heme</name>
        <dbReference type="ChEBI" id="CHEBI:30413"/>
    </cofactor>
</comment>
<evidence type="ECO:0000313" key="9">
    <source>
        <dbReference type="EMBL" id="KAK4203434.1"/>
    </source>
</evidence>
<dbReference type="EMBL" id="MU863889">
    <property type="protein sequence ID" value="KAK4203434.1"/>
    <property type="molecule type" value="Genomic_DNA"/>
</dbReference>
<feature type="transmembrane region" description="Helical" evidence="8">
    <location>
        <begin position="15"/>
        <end position="37"/>
    </location>
</feature>
<dbReference type="Pfam" id="PF00067">
    <property type="entry name" value="p450"/>
    <property type="match status" value="1"/>
</dbReference>
<keyword evidence="7" id="KW-0503">Monooxygenase</keyword>
<dbReference type="GO" id="GO:0020037">
    <property type="term" value="F:heme binding"/>
    <property type="evidence" value="ECO:0007669"/>
    <property type="project" value="InterPro"/>
</dbReference>
<accession>A0AAN6XMM3</accession>
<evidence type="ECO:0000313" key="10">
    <source>
        <dbReference type="Proteomes" id="UP001303160"/>
    </source>
</evidence>
<dbReference type="InterPro" id="IPR036396">
    <property type="entry name" value="Cyt_P450_sf"/>
</dbReference>